<reference evidence="1 2" key="1">
    <citation type="journal article" date="2019" name="Int. J. Syst. Evol. Microbiol.">
        <title>The Global Catalogue of Microorganisms (GCM) 10K type strain sequencing project: providing services to taxonomists for standard genome sequencing and annotation.</title>
        <authorList>
            <consortium name="The Broad Institute Genomics Platform"/>
            <consortium name="The Broad Institute Genome Sequencing Center for Infectious Disease"/>
            <person name="Wu L."/>
            <person name="Ma J."/>
        </authorList>
    </citation>
    <scope>NUCLEOTIDE SEQUENCE [LARGE SCALE GENOMIC DNA]</scope>
    <source>
        <strain evidence="1 2">JCM 13002</strain>
    </source>
</reference>
<dbReference type="RefSeq" id="WP_344623740.1">
    <property type="nucleotide sequence ID" value="NZ_BAAALD010000020.1"/>
</dbReference>
<dbReference type="Proteomes" id="UP001499987">
    <property type="component" value="Unassembled WGS sequence"/>
</dbReference>
<protein>
    <submittedName>
        <fullName evidence="1">AvrD family protein</fullName>
    </submittedName>
</protein>
<evidence type="ECO:0000313" key="1">
    <source>
        <dbReference type="EMBL" id="GAA1082050.1"/>
    </source>
</evidence>
<name>A0ABN1TGF0_9ACTN</name>
<evidence type="ECO:0000313" key="2">
    <source>
        <dbReference type="Proteomes" id="UP001499987"/>
    </source>
</evidence>
<dbReference type="EMBL" id="BAAALD010000020">
    <property type="protein sequence ID" value="GAA1082050.1"/>
    <property type="molecule type" value="Genomic_DNA"/>
</dbReference>
<proteinExistence type="predicted"/>
<organism evidence="1 2">
    <name type="scientific">Kitasatospora arboriphila</name>
    <dbReference type="NCBI Taxonomy" id="258052"/>
    <lineage>
        <taxon>Bacteria</taxon>
        <taxon>Bacillati</taxon>
        <taxon>Actinomycetota</taxon>
        <taxon>Actinomycetes</taxon>
        <taxon>Kitasatosporales</taxon>
        <taxon>Streptomycetaceae</taxon>
        <taxon>Kitasatospora</taxon>
    </lineage>
</organism>
<accession>A0ABN1TGF0</accession>
<dbReference type="InterPro" id="IPR008799">
    <property type="entry name" value="Pseudomon_AvrD"/>
</dbReference>
<dbReference type="Pfam" id="PF05655">
    <property type="entry name" value="AvrD"/>
    <property type="match status" value="1"/>
</dbReference>
<comment type="caution">
    <text evidence="1">The sequence shown here is derived from an EMBL/GenBank/DDBJ whole genome shotgun (WGS) entry which is preliminary data.</text>
</comment>
<sequence>MATDQQLLLHSIDDYLGPGETRFFSRGYQRAGYRVHGLHVTPAGPAGSASATSTASGAEPGVRGTLDLRYPADWSRKKDGTDLRPHLSTVDALVLGVQLAELHLAHAYGLGEAERRTVRLAKVVLRAGTAPQEDLTGVPLSARLRSTEPAGARYRSVHECAVGNLRVRVETEHPIVERAAEEARFGSLDAALGRGEYRFYGAGFKYRHHEITDVAVDNREHGATALVRFTRRAGAPAPVDGIAAGDRPTVSLIDCFVVNLQLAQVLMYELDGLSRADSNTLWMMQTVLTAPEEEPAVELVEGRPFTTRAALTGRRLLPLRGGTWRNVELSGGLAGIGMRCSFAHELPAHIAATAR</sequence>
<keyword evidence="2" id="KW-1185">Reference proteome</keyword>
<gene>
    <name evidence="1" type="ORF">GCM10009663_26190</name>
</gene>